<evidence type="ECO:0000313" key="3">
    <source>
        <dbReference type="EMBL" id="TWJ18358.1"/>
    </source>
</evidence>
<dbReference type="AlphaFoldDB" id="A0A562VKF0"/>
<keyword evidence="1" id="KW-0812">Transmembrane</keyword>
<accession>A0A562VKF0</accession>
<dbReference type="Pfam" id="PF06808">
    <property type="entry name" value="DctM"/>
    <property type="match status" value="1"/>
</dbReference>
<keyword evidence="1" id="KW-1133">Transmembrane helix</keyword>
<feature type="transmembrane region" description="Helical" evidence="1">
    <location>
        <begin position="53"/>
        <end position="71"/>
    </location>
</feature>
<feature type="transmembrane region" description="Helical" evidence="1">
    <location>
        <begin position="455"/>
        <end position="476"/>
    </location>
</feature>
<feature type="transmembrane region" description="Helical" evidence="1">
    <location>
        <begin position="629"/>
        <end position="650"/>
    </location>
</feature>
<dbReference type="PANTHER" id="PTHR43849">
    <property type="entry name" value="BLL3936 PROTEIN"/>
    <property type="match status" value="1"/>
</dbReference>
<dbReference type="NCBIfam" id="TIGR02123">
    <property type="entry name" value="TRAP_fused"/>
    <property type="match status" value="1"/>
</dbReference>
<gene>
    <name evidence="3" type="ORF">JN12_02578</name>
</gene>
<dbReference type="InterPro" id="IPR011853">
    <property type="entry name" value="TRAP_DctM-Dct_fused"/>
</dbReference>
<keyword evidence="1" id="KW-0472">Membrane</keyword>
<feature type="transmembrane region" description="Helical" evidence="1">
    <location>
        <begin position="78"/>
        <end position="97"/>
    </location>
</feature>
<feature type="transmembrane region" description="Helical" evidence="1">
    <location>
        <begin position="418"/>
        <end position="435"/>
    </location>
</feature>
<evidence type="ECO:0000313" key="4">
    <source>
        <dbReference type="Proteomes" id="UP000319449"/>
    </source>
</evidence>
<feature type="transmembrane region" description="Helical" evidence="1">
    <location>
        <begin position="520"/>
        <end position="540"/>
    </location>
</feature>
<dbReference type="PANTHER" id="PTHR43849:SF2">
    <property type="entry name" value="BLL3936 PROTEIN"/>
    <property type="match status" value="1"/>
</dbReference>
<comment type="caution">
    <text evidence="3">The sequence shown here is derived from an EMBL/GenBank/DDBJ whole genome shotgun (WGS) entry which is preliminary data.</text>
</comment>
<feature type="transmembrane region" description="Helical" evidence="1">
    <location>
        <begin position="228"/>
        <end position="255"/>
    </location>
</feature>
<dbReference type="OrthoDB" id="9759894at2"/>
<keyword evidence="4" id="KW-1185">Reference proteome</keyword>
<reference evidence="3 4" key="1">
    <citation type="submission" date="2019-07" db="EMBL/GenBank/DDBJ databases">
        <title>Genomic Encyclopedia of Archaeal and Bacterial Type Strains, Phase II (KMG-II): from individual species to whole genera.</title>
        <authorList>
            <person name="Goeker M."/>
        </authorList>
    </citation>
    <scope>NUCLEOTIDE SEQUENCE [LARGE SCALE GENOMIC DNA]</scope>
    <source>
        <strain evidence="3 4">ATCC BAA-1139</strain>
    </source>
</reference>
<feature type="transmembrane region" description="Helical" evidence="1">
    <location>
        <begin position="350"/>
        <end position="374"/>
    </location>
</feature>
<dbReference type="Proteomes" id="UP000319449">
    <property type="component" value="Unassembled WGS sequence"/>
</dbReference>
<dbReference type="EMBL" id="VLLN01000016">
    <property type="protein sequence ID" value="TWJ18358.1"/>
    <property type="molecule type" value="Genomic_DNA"/>
</dbReference>
<proteinExistence type="predicted"/>
<name>A0A562VKF0_9BACT</name>
<evidence type="ECO:0000256" key="1">
    <source>
        <dbReference type="SAM" id="Phobius"/>
    </source>
</evidence>
<feature type="transmembrane region" description="Helical" evidence="1">
    <location>
        <begin position="12"/>
        <end position="33"/>
    </location>
</feature>
<feature type="transmembrane region" description="Helical" evidence="1">
    <location>
        <begin position="128"/>
        <end position="143"/>
    </location>
</feature>
<feature type="transmembrane region" description="Helical" evidence="1">
    <location>
        <begin position="318"/>
        <end position="343"/>
    </location>
</feature>
<feature type="transmembrane region" description="Helical" evidence="1">
    <location>
        <begin position="552"/>
        <end position="576"/>
    </location>
</feature>
<feature type="transmembrane region" description="Helical" evidence="1">
    <location>
        <begin position="187"/>
        <end position="208"/>
    </location>
</feature>
<dbReference type="InterPro" id="IPR010656">
    <property type="entry name" value="DctM"/>
</dbReference>
<feature type="transmembrane region" description="Helical" evidence="1">
    <location>
        <begin position="662"/>
        <end position="690"/>
    </location>
</feature>
<feature type="transmembrane region" description="Helical" evidence="1">
    <location>
        <begin position="496"/>
        <end position="514"/>
    </location>
</feature>
<dbReference type="RefSeq" id="WP_145023376.1">
    <property type="nucleotide sequence ID" value="NZ_VLLN01000016.1"/>
</dbReference>
<feature type="domain" description="TRAP C4-dicarboxylate transport system permease DctM subunit" evidence="2">
    <location>
        <begin position="176"/>
        <end position="588"/>
    </location>
</feature>
<organism evidence="3 4">
    <name type="scientific">Geobacter argillaceus</name>
    <dbReference type="NCBI Taxonomy" id="345631"/>
    <lineage>
        <taxon>Bacteria</taxon>
        <taxon>Pseudomonadati</taxon>
        <taxon>Thermodesulfobacteriota</taxon>
        <taxon>Desulfuromonadia</taxon>
        <taxon>Geobacterales</taxon>
        <taxon>Geobacteraceae</taxon>
        <taxon>Geobacter</taxon>
    </lineage>
</organism>
<feature type="transmembrane region" description="Helical" evidence="1">
    <location>
        <begin position="394"/>
        <end position="413"/>
    </location>
</feature>
<feature type="transmembrane region" description="Helical" evidence="1">
    <location>
        <begin position="596"/>
        <end position="617"/>
    </location>
</feature>
<feature type="transmembrane region" description="Helical" evidence="1">
    <location>
        <begin position="103"/>
        <end position="121"/>
    </location>
</feature>
<evidence type="ECO:0000259" key="2">
    <source>
        <dbReference type="Pfam" id="PF06808"/>
    </source>
</evidence>
<sequence length="717" mass="77480">MEMHSETPDTGRLNRFVITPFLVIASLYSLYLVIHPYTPFAKASLSILDLTQVQRATHVFFLLVAGYLLSSRRSGGKAGVGAYIFALMAAFPLYAFWQIDLALKFKIIASLFWLTAVLPAVYPSSGKWMDKLGALLVIIPYVYQVTQFKEIIDRAMVPEPWDLVMAFGLTLLLLGQVYRYTGAILPCLVFTFLLYNLYGNLFTGIFAHASFDFDLLLAKLFSETEAGLFGMITGVSVKYLVYFTILGGIIGALNLGRIIGNIASLAACGRPDGPGIVTVIASVFMGMFSGSGAADTQFVSTISKPMFEKGGYGKYEAAGIAATSGTIAMITPPVLGSMAFVMVEILSIPYSWVCIMALGPMLLYIVAIVSYNYLYVKMKGIKPVEDGVRYGKTYFLRYSFIFLPILLIVGFIYFGYSVSLAVVCSIALFVILSYLDPTLRPASPMVLIKGLANGFSSLIPIGTAVVCANLILTLMVMTGLPNKFSQFLTMVSGQSLMTATFLAAGFALLLGMGIPPTATYVVASSLTAPAILQVAMANGIPQEAALLSTHMFLMYYAVLADVTPPVALSAYAASSVFHTDPLKTGIYAAKVALPKYLLGFSFILGYQGTALLIIPMWRTTSMFDTITGFLVRLAMVSIGAILMAAATVGYTRRPLHRWECWVLGILSLGLFVPFLWINLAVIAASLWFFLGRKKEGAVVEDLGGADACAVSKPEAGS</sequence>
<feature type="transmembrane region" description="Helical" evidence="1">
    <location>
        <begin position="163"/>
        <end position="180"/>
    </location>
</feature>
<protein>
    <submittedName>
        <fullName evidence="3">TRAP transporter 4TM/12TM fusion protein</fullName>
    </submittedName>
</protein>